<feature type="compositionally biased region" description="Low complexity" evidence="4">
    <location>
        <begin position="419"/>
        <end position="441"/>
    </location>
</feature>
<accession>A0AAN9XX99</accession>
<keyword evidence="6" id="KW-1185">Reference proteome</keyword>
<dbReference type="InterPro" id="IPR051362">
    <property type="entry name" value="WD_repeat_creC_regulators"/>
</dbReference>
<sequence>MAINGDGSGKDEQKTRFSTREGVYSLMPLIEYYRPNRSNFSSTPIPLNAVHLSLVTVPGVRDYPERLCLNIGKELYIYVYKGIKSGADMATQIEKKTFKTMNPTCHSFNTSFTSSDSIPLLVGFNTGIITLQDLIRKDVCKVFNEEKLVDNTKITCIQWVPNSRQFFLSSHASGQLYLYNEELPCSASPPNYQLFKSGEGYAIHVCKTKSTRNPLYRWVIGSENSCINQFAFSPCNLYLAVVSQDGFLRVFHYDTMELVGIARSYFGGLLCVCWSPDSKYVAVGGEDDLVTIWSFHHKQIIARGQGHHSWINVVAFDPFTSSYSSAEQSSDTSCFSTCYRLGSVGQDTQLCLWDITEDVLRQPVFCSSVNIKPKTNDFSNNGDAIALTSTNHVNSNNCIAVPTHHHHHHHLNHNHHYNIHLGNHTSSNHHYSNNNNNNSSSKDNPATDSSSAGTLSRNSPPSIKQRVLLTFVEKRGDGGGGGGGGVGGTSKKYSTRSNSSGGSEKHCNYSIKHSELEDPMKLIGTAACPRFDQCPLLEPLICKKISNERLSALIFKEDCILTSCYDGSVYTWARPGKINSSNAHLVATTSSMSTTMSNDSTSTVV</sequence>
<dbReference type="InterPro" id="IPR001680">
    <property type="entry name" value="WD40_rpt"/>
</dbReference>
<evidence type="ECO:0000256" key="2">
    <source>
        <dbReference type="ARBA" id="ARBA00022737"/>
    </source>
</evidence>
<feature type="compositionally biased region" description="Gly residues" evidence="4">
    <location>
        <begin position="478"/>
        <end position="488"/>
    </location>
</feature>
<name>A0AAN9XX99_9HEMI</name>
<dbReference type="PANTHER" id="PTHR14107:SF16">
    <property type="entry name" value="AT02583P"/>
    <property type="match status" value="1"/>
</dbReference>
<dbReference type="Pfam" id="PF00400">
    <property type="entry name" value="WD40"/>
    <property type="match status" value="2"/>
</dbReference>
<dbReference type="SUPFAM" id="SSF50978">
    <property type="entry name" value="WD40 repeat-like"/>
    <property type="match status" value="1"/>
</dbReference>
<protein>
    <recommendedName>
        <fullName evidence="7">WD repeat-containing protein 20</fullName>
    </recommendedName>
</protein>
<feature type="repeat" description="WD" evidence="3">
    <location>
        <begin position="262"/>
        <end position="303"/>
    </location>
</feature>
<dbReference type="SMART" id="SM00320">
    <property type="entry name" value="WD40"/>
    <property type="match status" value="5"/>
</dbReference>
<organism evidence="5 6">
    <name type="scientific">Parthenolecanium corni</name>
    <dbReference type="NCBI Taxonomy" id="536013"/>
    <lineage>
        <taxon>Eukaryota</taxon>
        <taxon>Metazoa</taxon>
        <taxon>Ecdysozoa</taxon>
        <taxon>Arthropoda</taxon>
        <taxon>Hexapoda</taxon>
        <taxon>Insecta</taxon>
        <taxon>Pterygota</taxon>
        <taxon>Neoptera</taxon>
        <taxon>Paraneoptera</taxon>
        <taxon>Hemiptera</taxon>
        <taxon>Sternorrhyncha</taxon>
        <taxon>Coccoidea</taxon>
        <taxon>Coccidae</taxon>
        <taxon>Parthenolecanium</taxon>
    </lineage>
</organism>
<reference evidence="5 6" key="1">
    <citation type="submission" date="2024-03" db="EMBL/GenBank/DDBJ databases">
        <title>Adaptation during the transition from Ophiocordyceps entomopathogen to insect associate is accompanied by gene loss and intensified selection.</title>
        <authorList>
            <person name="Ward C.M."/>
            <person name="Onetto C.A."/>
            <person name="Borneman A.R."/>
        </authorList>
    </citation>
    <scope>NUCLEOTIDE SEQUENCE [LARGE SCALE GENOMIC DNA]</scope>
    <source>
        <strain evidence="5">AWRI1</strain>
        <tissue evidence="5">Single Adult Female</tissue>
    </source>
</reference>
<gene>
    <name evidence="5" type="ORF">V9T40_010532</name>
</gene>
<keyword evidence="1 3" id="KW-0853">WD repeat</keyword>
<feature type="compositionally biased region" description="Polar residues" evidence="4">
    <location>
        <begin position="491"/>
        <end position="502"/>
    </location>
</feature>
<evidence type="ECO:0000256" key="3">
    <source>
        <dbReference type="PROSITE-ProRule" id="PRU00221"/>
    </source>
</evidence>
<dbReference type="PROSITE" id="PS50082">
    <property type="entry name" value="WD_REPEATS_2"/>
    <property type="match status" value="1"/>
</dbReference>
<dbReference type="InterPro" id="IPR015943">
    <property type="entry name" value="WD40/YVTN_repeat-like_dom_sf"/>
</dbReference>
<comment type="caution">
    <text evidence="5">The sequence shown here is derived from an EMBL/GenBank/DDBJ whole genome shotgun (WGS) entry which is preliminary data.</text>
</comment>
<evidence type="ECO:0008006" key="7">
    <source>
        <dbReference type="Google" id="ProtNLM"/>
    </source>
</evidence>
<dbReference type="Proteomes" id="UP001367676">
    <property type="component" value="Unassembled WGS sequence"/>
</dbReference>
<feature type="compositionally biased region" description="Polar residues" evidence="4">
    <location>
        <begin position="442"/>
        <end position="462"/>
    </location>
</feature>
<dbReference type="PANTHER" id="PTHR14107">
    <property type="entry name" value="WD REPEAT PROTEIN"/>
    <property type="match status" value="1"/>
</dbReference>
<evidence type="ECO:0000313" key="6">
    <source>
        <dbReference type="Proteomes" id="UP001367676"/>
    </source>
</evidence>
<proteinExistence type="predicted"/>
<evidence type="ECO:0000256" key="4">
    <source>
        <dbReference type="SAM" id="MobiDB-lite"/>
    </source>
</evidence>
<feature type="region of interest" description="Disordered" evidence="4">
    <location>
        <begin position="417"/>
        <end position="506"/>
    </location>
</feature>
<evidence type="ECO:0000313" key="5">
    <source>
        <dbReference type="EMBL" id="KAK7573341.1"/>
    </source>
</evidence>
<dbReference type="EMBL" id="JBBCAQ010000037">
    <property type="protein sequence ID" value="KAK7573341.1"/>
    <property type="molecule type" value="Genomic_DNA"/>
</dbReference>
<evidence type="ECO:0000256" key="1">
    <source>
        <dbReference type="ARBA" id="ARBA00022574"/>
    </source>
</evidence>
<dbReference type="Gene3D" id="2.130.10.10">
    <property type="entry name" value="YVTN repeat-like/Quinoprotein amine dehydrogenase"/>
    <property type="match status" value="2"/>
</dbReference>
<keyword evidence="2" id="KW-0677">Repeat</keyword>
<dbReference type="AlphaFoldDB" id="A0AAN9XX99"/>
<dbReference type="InterPro" id="IPR036322">
    <property type="entry name" value="WD40_repeat_dom_sf"/>
</dbReference>